<feature type="compositionally biased region" description="Basic and acidic residues" evidence="8">
    <location>
        <begin position="1"/>
        <end position="14"/>
    </location>
</feature>
<dbReference type="Pfam" id="PF00170">
    <property type="entry name" value="bZIP_1"/>
    <property type="match status" value="1"/>
</dbReference>
<keyword evidence="6" id="KW-0539">Nucleus</keyword>
<name>A0AAD1ZGC9_9LAMI</name>
<dbReference type="SMART" id="SM00338">
    <property type="entry name" value="BRLZ"/>
    <property type="match status" value="1"/>
</dbReference>
<protein>
    <recommendedName>
        <fullName evidence="9">BZIP domain-containing protein</fullName>
    </recommendedName>
</protein>
<comment type="similarity">
    <text evidence="2">Belongs to the bZIP family.</text>
</comment>
<feature type="region of interest" description="Disordered" evidence="8">
    <location>
        <begin position="129"/>
        <end position="196"/>
    </location>
</feature>
<evidence type="ECO:0000256" key="3">
    <source>
        <dbReference type="ARBA" id="ARBA00023015"/>
    </source>
</evidence>
<dbReference type="PROSITE" id="PS00036">
    <property type="entry name" value="BZIP_BASIC"/>
    <property type="match status" value="1"/>
</dbReference>
<feature type="region of interest" description="Disordered" evidence="8">
    <location>
        <begin position="345"/>
        <end position="380"/>
    </location>
</feature>
<accession>A0AAD1ZGC9</accession>
<sequence>MGNSEEEKPSKPEKSSLPAMDQHNIHAFPDWAKMQAYYGPRLPVPPFLNSAVTPGHVPSSYMWGPPQAMMPPYGPPYTAFYAHGGIYAHPGVPLCGTPLSVDAQAKSSENTDGSMVKKLKEFNGLAMSIGNSNDNSDGAEGGSNPIFSKSGETEDSSDGSNGITAGVGQKGKKRSREGTPNNAVKGNAHSRNSTMDMVMPEKATENVSTALELKDLSNTNVKSVAAKLPQPLKTNEAWLHNERDLKRERRKQSNRESARRSRLRKQAEAGELAIKVEALTNEKFMLKSEITKLMENSDKLKIENATLMEKLKDGQLGQTEISLHKIDDPRLKPIGTANLLARVNNADGKNEDDSYESRSSGTKLRQLLDTSPRTDAVAAS</sequence>
<evidence type="ECO:0000313" key="11">
    <source>
        <dbReference type="Proteomes" id="UP000834106"/>
    </source>
</evidence>
<dbReference type="AlphaFoldDB" id="A0AAD1ZGC9"/>
<comment type="subcellular location">
    <subcellularLocation>
        <location evidence="1">Nucleus</location>
    </subcellularLocation>
</comment>
<evidence type="ECO:0000256" key="5">
    <source>
        <dbReference type="ARBA" id="ARBA00023163"/>
    </source>
</evidence>
<evidence type="ECO:0000256" key="8">
    <source>
        <dbReference type="SAM" id="MobiDB-lite"/>
    </source>
</evidence>
<evidence type="ECO:0000313" key="10">
    <source>
        <dbReference type="EMBL" id="CAI9768859.1"/>
    </source>
</evidence>
<keyword evidence="5" id="KW-0804">Transcription</keyword>
<feature type="domain" description="BZIP" evidence="9">
    <location>
        <begin position="244"/>
        <end position="307"/>
    </location>
</feature>
<dbReference type="CDD" id="cd14702">
    <property type="entry name" value="bZIP_plant_GBF1"/>
    <property type="match status" value="1"/>
</dbReference>
<organism evidence="10 11">
    <name type="scientific">Fraxinus pennsylvanica</name>
    <dbReference type="NCBI Taxonomy" id="56036"/>
    <lineage>
        <taxon>Eukaryota</taxon>
        <taxon>Viridiplantae</taxon>
        <taxon>Streptophyta</taxon>
        <taxon>Embryophyta</taxon>
        <taxon>Tracheophyta</taxon>
        <taxon>Spermatophyta</taxon>
        <taxon>Magnoliopsida</taxon>
        <taxon>eudicotyledons</taxon>
        <taxon>Gunneridae</taxon>
        <taxon>Pentapetalae</taxon>
        <taxon>asterids</taxon>
        <taxon>lamiids</taxon>
        <taxon>Lamiales</taxon>
        <taxon>Oleaceae</taxon>
        <taxon>Oleeae</taxon>
        <taxon>Fraxinus</taxon>
    </lineage>
</organism>
<dbReference type="InterPro" id="IPR012900">
    <property type="entry name" value="MFMR"/>
</dbReference>
<dbReference type="GO" id="GO:0000976">
    <property type="term" value="F:transcription cis-regulatory region binding"/>
    <property type="evidence" value="ECO:0007669"/>
    <property type="project" value="UniProtKB-ARBA"/>
</dbReference>
<dbReference type="PROSITE" id="PS50217">
    <property type="entry name" value="BZIP"/>
    <property type="match status" value="1"/>
</dbReference>
<keyword evidence="11" id="KW-1185">Reference proteome</keyword>
<dbReference type="GO" id="GO:0003700">
    <property type="term" value="F:DNA-binding transcription factor activity"/>
    <property type="evidence" value="ECO:0007669"/>
    <property type="project" value="InterPro"/>
</dbReference>
<dbReference type="SUPFAM" id="SSF57959">
    <property type="entry name" value="Leucine zipper domain"/>
    <property type="match status" value="1"/>
</dbReference>
<dbReference type="InterPro" id="IPR045314">
    <property type="entry name" value="bZIP_plant_GBF1"/>
</dbReference>
<dbReference type="Pfam" id="PF16596">
    <property type="entry name" value="MFMR_assoc"/>
    <property type="match status" value="1"/>
</dbReference>
<feature type="compositionally biased region" description="Polar residues" evidence="8">
    <location>
        <begin position="178"/>
        <end position="195"/>
    </location>
</feature>
<evidence type="ECO:0000256" key="4">
    <source>
        <dbReference type="ARBA" id="ARBA00023125"/>
    </source>
</evidence>
<dbReference type="Pfam" id="PF07777">
    <property type="entry name" value="MFMR"/>
    <property type="match status" value="1"/>
</dbReference>
<evidence type="ECO:0000256" key="7">
    <source>
        <dbReference type="SAM" id="Coils"/>
    </source>
</evidence>
<evidence type="ECO:0000256" key="1">
    <source>
        <dbReference type="ARBA" id="ARBA00004123"/>
    </source>
</evidence>
<dbReference type="Proteomes" id="UP000834106">
    <property type="component" value="Chromosome 10"/>
</dbReference>
<dbReference type="PANTHER" id="PTHR45967">
    <property type="entry name" value="G-BOX-BINDING FACTOR 3-RELATED"/>
    <property type="match status" value="1"/>
</dbReference>
<dbReference type="InterPro" id="IPR004827">
    <property type="entry name" value="bZIP"/>
</dbReference>
<feature type="coiled-coil region" evidence="7">
    <location>
        <begin position="276"/>
        <end position="310"/>
    </location>
</feature>
<proteinExistence type="inferred from homology"/>
<feature type="region of interest" description="Disordered" evidence="8">
    <location>
        <begin position="1"/>
        <end position="22"/>
    </location>
</feature>
<dbReference type="EMBL" id="OU503045">
    <property type="protein sequence ID" value="CAI9768859.1"/>
    <property type="molecule type" value="Genomic_DNA"/>
</dbReference>
<feature type="compositionally biased region" description="Basic and acidic residues" evidence="8">
    <location>
        <begin position="239"/>
        <end position="259"/>
    </location>
</feature>
<dbReference type="InterPro" id="IPR044827">
    <property type="entry name" value="GBF-like"/>
</dbReference>
<dbReference type="InterPro" id="IPR046347">
    <property type="entry name" value="bZIP_sf"/>
</dbReference>
<feature type="region of interest" description="Disordered" evidence="8">
    <location>
        <begin position="235"/>
        <end position="266"/>
    </location>
</feature>
<feature type="compositionally biased region" description="Polar residues" evidence="8">
    <location>
        <begin position="357"/>
        <end position="373"/>
    </location>
</feature>
<reference evidence="10" key="1">
    <citation type="submission" date="2023-05" db="EMBL/GenBank/DDBJ databases">
        <authorList>
            <person name="Huff M."/>
        </authorList>
    </citation>
    <scope>NUCLEOTIDE SEQUENCE</scope>
</reference>
<dbReference type="GO" id="GO:0005634">
    <property type="term" value="C:nucleus"/>
    <property type="evidence" value="ECO:0007669"/>
    <property type="project" value="UniProtKB-SubCell"/>
</dbReference>
<keyword evidence="4" id="KW-0238">DNA-binding</keyword>
<evidence type="ECO:0000256" key="2">
    <source>
        <dbReference type="ARBA" id="ARBA00007163"/>
    </source>
</evidence>
<keyword evidence="7" id="KW-0175">Coiled coil</keyword>
<dbReference type="Gene3D" id="1.20.5.170">
    <property type="match status" value="1"/>
</dbReference>
<dbReference type="PANTHER" id="PTHR45967:SF1">
    <property type="entry name" value="G-BOX-BINDING FACTOR 3"/>
    <property type="match status" value="1"/>
</dbReference>
<evidence type="ECO:0000259" key="9">
    <source>
        <dbReference type="PROSITE" id="PS50217"/>
    </source>
</evidence>
<keyword evidence="3" id="KW-0805">Transcription regulation</keyword>
<gene>
    <name evidence="10" type="ORF">FPE_LOCUS17431</name>
</gene>
<evidence type="ECO:0000256" key="6">
    <source>
        <dbReference type="ARBA" id="ARBA00023242"/>
    </source>
</evidence>